<keyword evidence="12" id="KW-0067">ATP-binding</keyword>
<feature type="signal peptide" evidence="20">
    <location>
        <begin position="1"/>
        <end position="19"/>
    </location>
</feature>
<feature type="domain" description="ALK/LTK-like glycine-rich" evidence="21">
    <location>
        <begin position="120"/>
        <end position="330"/>
    </location>
</feature>
<evidence type="ECO:0000256" key="8">
    <source>
        <dbReference type="ARBA" id="ARBA00022692"/>
    </source>
</evidence>
<accession>A0A380BI10</accession>
<evidence type="ECO:0000256" key="20">
    <source>
        <dbReference type="SAM" id="SignalP"/>
    </source>
</evidence>
<keyword evidence="11" id="KW-0418">Kinase</keyword>
<dbReference type="InterPro" id="IPR003368">
    <property type="entry name" value="POMP_repeat"/>
</dbReference>
<evidence type="ECO:0000256" key="11">
    <source>
        <dbReference type="ARBA" id="ARBA00022777"/>
    </source>
</evidence>
<keyword evidence="13" id="KW-1133">Transmembrane helix</keyword>
<evidence type="ECO:0000256" key="5">
    <source>
        <dbReference type="ARBA" id="ARBA00022475"/>
    </source>
</evidence>
<dbReference type="RefSeq" id="WP_115169034.1">
    <property type="nucleotide sequence ID" value="NZ_UGYW01000002.1"/>
</dbReference>
<keyword evidence="16" id="KW-1015">Disulfide bond</keyword>
<evidence type="ECO:0000256" key="18">
    <source>
        <dbReference type="ARBA" id="ARBA00023180"/>
    </source>
</evidence>
<evidence type="ECO:0000256" key="10">
    <source>
        <dbReference type="ARBA" id="ARBA00022741"/>
    </source>
</evidence>
<dbReference type="Pfam" id="PF12810">
    <property type="entry name" value="ALK_LTK_GRD"/>
    <property type="match status" value="1"/>
</dbReference>
<feature type="chain" id="PRO_5016689422" description="receptor protein-tyrosine kinase" evidence="20">
    <location>
        <begin position="20"/>
        <end position="871"/>
    </location>
</feature>
<keyword evidence="6" id="KW-0964">Secreted</keyword>
<evidence type="ECO:0000259" key="21">
    <source>
        <dbReference type="Pfam" id="PF12810"/>
    </source>
</evidence>
<keyword evidence="8" id="KW-0812">Transmembrane</keyword>
<evidence type="ECO:0000256" key="6">
    <source>
        <dbReference type="ARBA" id="ARBA00022525"/>
    </source>
</evidence>
<keyword evidence="9 20" id="KW-0732">Signal</keyword>
<gene>
    <name evidence="22" type="ORF">NCTC11388_00587</name>
</gene>
<evidence type="ECO:0000256" key="16">
    <source>
        <dbReference type="ARBA" id="ARBA00023157"/>
    </source>
</evidence>
<evidence type="ECO:0000256" key="4">
    <source>
        <dbReference type="ARBA" id="ARBA00011902"/>
    </source>
</evidence>
<keyword evidence="14" id="KW-0472">Membrane</keyword>
<evidence type="ECO:0000313" key="23">
    <source>
        <dbReference type="Proteomes" id="UP000254893"/>
    </source>
</evidence>
<keyword evidence="18" id="KW-0325">Glycoprotein</keyword>
<evidence type="ECO:0000256" key="1">
    <source>
        <dbReference type="ARBA" id="ARBA00004251"/>
    </source>
</evidence>
<organism evidence="22 23">
    <name type="scientific">Sphingobacterium spiritivorum</name>
    <name type="common">Flavobacterium spiritivorum</name>
    <dbReference type="NCBI Taxonomy" id="258"/>
    <lineage>
        <taxon>Bacteria</taxon>
        <taxon>Pseudomonadati</taxon>
        <taxon>Bacteroidota</taxon>
        <taxon>Sphingobacteriia</taxon>
        <taxon>Sphingobacteriales</taxon>
        <taxon>Sphingobacteriaceae</taxon>
        <taxon>Sphingobacterium</taxon>
    </lineage>
</organism>
<dbReference type="Proteomes" id="UP000254893">
    <property type="component" value="Unassembled WGS sequence"/>
</dbReference>
<evidence type="ECO:0000256" key="13">
    <source>
        <dbReference type="ARBA" id="ARBA00022989"/>
    </source>
</evidence>
<keyword evidence="5" id="KW-1003">Cell membrane</keyword>
<dbReference type="EC" id="2.7.10.1" evidence="4"/>
<dbReference type="SUPFAM" id="SSF51126">
    <property type="entry name" value="Pectin lyase-like"/>
    <property type="match status" value="1"/>
</dbReference>
<dbReference type="EMBL" id="UGYW01000002">
    <property type="protein sequence ID" value="SUJ00987.1"/>
    <property type="molecule type" value="Genomic_DNA"/>
</dbReference>
<dbReference type="AlphaFoldDB" id="A0A380BI10"/>
<dbReference type="GO" id="GO:0005576">
    <property type="term" value="C:extracellular region"/>
    <property type="evidence" value="ECO:0007669"/>
    <property type="project" value="UniProtKB-SubCell"/>
</dbReference>
<evidence type="ECO:0000256" key="19">
    <source>
        <dbReference type="ARBA" id="ARBA00023237"/>
    </source>
</evidence>
<reference evidence="22 23" key="1">
    <citation type="submission" date="2018-06" db="EMBL/GenBank/DDBJ databases">
        <authorList>
            <consortium name="Pathogen Informatics"/>
            <person name="Doyle S."/>
        </authorList>
    </citation>
    <scope>NUCLEOTIDE SEQUENCE [LARGE SCALE GENOMIC DNA]</scope>
    <source>
        <strain evidence="22 23">NCTC11388</strain>
    </source>
</reference>
<dbReference type="GO" id="GO:0005886">
    <property type="term" value="C:plasma membrane"/>
    <property type="evidence" value="ECO:0007669"/>
    <property type="project" value="UniProtKB-SubCell"/>
</dbReference>
<keyword evidence="15" id="KW-0829">Tyrosine-protein kinase</keyword>
<name>A0A380BI10_SPHSI</name>
<keyword evidence="19" id="KW-0998">Cell outer membrane</keyword>
<evidence type="ECO:0000256" key="15">
    <source>
        <dbReference type="ARBA" id="ARBA00023137"/>
    </source>
</evidence>
<evidence type="ECO:0000256" key="17">
    <source>
        <dbReference type="ARBA" id="ARBA00023170"/>
    </source>
</evidence>
<evidence type="ECO:0000256" key="14">
    <source>
        <dbReference type="ARBA" id="ARBA00023136"/>
    </source>
</evidence>
<dbReference type="NCBIfam" id="TIGR01376">
    <property type="entry name" value="POMP_repeat"/>
    <property type="match status" value="1"/>
</dbReference>
<dbReference type="GO" id="GO:0005524">
    <property type="term" value="F:ATP binding"/>
    <property type="evidence" value="ECO:0007669"/>
    <property type="project" value="UniProtKB-KW"/>
</dbReference>
<keyword evidence="17" id="KW-0675">Receptor</keyword>
<dbReference type="GO" id="GO:0009279">
    <property type="term" value="C:cell outer membrane"/>
    <property type="evidence" value="ECO:0007669"/>
    <property type="project" value="UniProtKB-SubCell"/>
</dbReference>
<proteinExistence type="predicted"/>
<protein>
    <recommendedName>
        <fullName evidence="4">receptor protein-tyrosine kinase</fullName>
        <ecNumber evidence="4">2.7.10.1</ecNumber>
    </recommendedName>
</protein>
<dbReference type="InterPro" id="IPR011050">
    <property type="entry name" value="Pectin_lyase_fold/virulence"/>
</dbReference>
<evidence type="ECO:0000256" key="7">
    <source>
        <dbReference type="ARBA" id="ARBA00022679"/>
    </source>
</evidence>
<dbReference type="GO" id="GO:0004714">
    <property type="term" value="F:transmembrane receptor protein tyrosine kinase activity"/>
    <property type="evidence" value="ECO:0007669"/>
    <property type="project" value="UniProtKB-EC"/>
</dbReference>
<evidence type="ECO:0000313" key="22">
    <source>
        <dbReference type="EMBL" id="SUJ00987.1"/>
    </source>
</evidence>
<keyword evidence="10" id="KW-0547">Nucleotide-binding</keyword>
<evidence type="ECO:0000256" key="12">
    <source>
        <dbReference type="ARBA" id="ARBA00022840"/>
    </source>
</evidence>
<comment type="subcellular location">
    <subcellularLocation>
        <location evidence="1">Cell membrane</location>
        <topology evidence="1">Single-pass type I membrane protein</topology>
    </subcellularLocation>
    <subcellularLocation>
        <location evidence="2">Cell outer membrane</location>
    </subcellularLocation>
    <subcellularLocation>
        <location evidence="3">Secreted</location>
    </subcellularLocation>
</comment>
<dbReference type="InterPro" id="IPR055163">
    <property type="entry name" value="ALK/LTK-like_GRD"/>
</dbReference>
<keyword evidence="7" id="KW-0808">Transferase</keyword>
<evidence type="ECO:0000256" key="9">
    <source>
        <dbReference type="ARBA" id="ARBA00022729"/>
    </source>
</evidence>
<evidence type="ECO:0000256" key="3">
    <source>
        <dbReference type="ARBA" id="ARBA00004613"/>
    </source>
</evidence>
<sequence length="871" mass="87798">MKKYLLLWLLLIIVRTSFAQCPPMNQPQNIQVCNGTITSPVNFTSNAANVVYTWANSNPAIGLAASGRGNIPAFTAVNTGLSGVTATITVTPKLETSQTYSYTGAMQTFVVPAGVTSIRVDVKGAQGGSAIYNQGSAKPDDLGGKGGRVTAEYPVTPGQTIYVFVGGNNGYNGGGNGGGSIEQPKGGDASDIRIGGTALSNRVIVAGGGGGGGNNCSINAEPGGAGGGLIGETGFQCGDQSGISVGQGGTQSAGGIAGTSSLSNGNSIPATAGQLGLGGNAGIFYGTAAGGGGGGYFGGGGATYGGGGGGSSYTDPQATSVVHTQGFHSGLGQVIITYDTPCASPATKTFTYTVNPTPTMVQPADQSVFAGTNTIAVNFSSPSTGGYISYDWTNNTPAIGLAASGTGNIPAFVTVNASNAPVTATIMVTPKLISGLLDINQTVAPYCAASFAQPNLVQSFKPVANTITGAGVSFQSGGNGSVTISLWDKLPNAGGVQLASGTTTSSPNPWVDVYWAPVSVTPGNTYYLVFSGTNMSQCLAGSSLNPYPDGQVYANNDYQSYPNVDFAFRTYSPGLTTCAGSSQQFQVTVKVLKPDANGILYVKKGSNGLGDSWANAVAELADALVMAKNLNAATPGKVKQIWVAGGIYKPMYNPADNAFGTSAGRNNAFLLVKDVKVYGGFAGSETALAQRDLSAADNKAILSGDFTGNDAVAGFGSTLNITGNAENAYQVVIAAGDAGTAVLDGFTISGGYANGGNLPQINQQQFLVSNWGAGMYVANSSGLAISHIEFVGNKATTGAAMAISGNVDAPKIEEVTFTRNHATQSGGALYSTQNSTIVKSVFIGNKSDDLAGAIAKLGGSVFFCGSLFLCR</sequence>
<evidence type="ECO:0000256" key="2">
    <source>
        <dbReference type="ARBA" id="ARBA00004442"/>
    </source>
</evidence>